<keyword evidence="2" id="KW-1185">Reference proteome</keyword>
<evidence type="ECO:0000313" key="2">
    <source>
        <dbReference type="Proteomes" id="UP000199165"/>
    </source>
</evidence>
<reference evidence="2" key="1">
    <citation type="submission" date="2016-10" db="EMBL/GenBank/DDBJ databases">
        <authorList>
            <person name="Varghese N."/>
            <person name="Submissions S."/>
        </authorList>
    </citation>
    <scope>NUCLEOTIDE SEQUENCE [LARGE SCALE GENOMIC DNA]</scope>
    <source>
        <strain evidence="2">DSM 45501</strain>
    </source>
</reference>
<proteinExistence type="predicted"/>
<dbReference type="Proteomes" id="UP000199165">
    <property type="component" value="Unassembled WGS sequence"/>
</dbReference>
<sequence>MSVRLFVPLRVSHWFETMERALEVRFSDLVNQPKDTLAKLDASRSRHLWLRCRDDEDLVLTTAARAEQENEVVSATEPLDNV</sequence>
<gene>
    <name evidence="1" type="ORF">SAMN04487904_102276</name>
</gene>
<dbReference type="AlphaFoldDB" id="A0A1I6Y7I8"/>
<dbReference type="EMBL" id="FPAT01000002">
    <property type="protein sequence ID" value="SFT46456.1"/>
    <property type="molecule type" value="Genomic_DNA"/>
</dbReference>
<protein>
    <submittedName>
        <fullName evidence="1">Uncharacterized protein</fullName>
    </submittedName>
</protein>
<organism evidence="1 2">
    <name type="scientific">Actinopolyspora righensis</name>
    <dbReference type="NCBI Taxonomy" id="995060"/>
    <lineage>
        <taxon>Bacteria</taxon>
        <taxon>Bacillati</taxon>
        <taxon>Actinomycetota</taxon>
        <taxon>Actinomycetes</taxon>
        <taxon>Actinopolysporales</taxon>
        <taxon>Actinopolysporaceae</taxon>
        <taxon>Actinopolyspora</taxon>
        <taxon>Actinopolyspora alba group</taxon>
    </lineage>
</organism>
<evidence type="ECO:0000313" key="1">
    <source>
        <dbReference type="EMBL" id="SFT46456.1"/>
    </source>
</evidence>
<name>A0A1I6Y7I8_9ACTN</name>
<accession>A0A1I6Y7I8</accession>